<dbReference type="EMBL" id="JAAGNX010000001">
    <property type="protein sequence ID" value="NDV61204.1"/>
    <property type="molecule type" value="Genomic_DNA"/>
</dbReference>
<dbReference type="RefSeq" id="WP_163961929.1">
    <property type="nucleotide sequence ID" value="NZ_JAAGNX010000001.1"/>
</dbReference>
<proteinExistence type="predicted"/>
<keyword evidence="1 4" id="KW-0808">Transferase</keyword>
<evidence type="ECO:0000313" key="5">
    <source>
        <dbReference type="Proteomes" id="UP000478417"/>
    </source>
</evidence>
<dbReference type="PROSITE" id="PS51278">
    <property type="entry name" value="GATASE_TYPE_2"/>
    <property type="match status" value="1"/>
</dbReference>
<accession>A0A6B2LZ36</accession>
<comment type="caution">
    <text evidence="4">The sequence shown here is derived from an EMBL/GenBank/DDBJ whole genome shotgun (WGS) entry which is preliminary data.</text>
</comment>
<gene>
    <name evidence="4" type="ORF">G0Q06_01930</name>
</gene>
<dbReference type="InterPro" id="IPR000836">
    <property type="entry name" value="PRTase_dom"/>
</dbReference>
<feature type="domain" description="Glutamine amidotransferase type-2" evidence="3">
    <location>
        <begin position="9"/>
        <end position="304"/>
    </location>
</feature>
<dbReference type="Gene3D" id="3.60.20.10">
    <property type="entry name" value="Glutamine Phosphoribosylpyrophosphate, subunit 1, domain 1"/>
    <property type="match status" value="1"/>
</dbReference>
<dbReference type="CDD" id="cd06223">
    <property type="entry name" value="PRTases_typeI"/>
    <property type="match status" value="1"/>
</dbReference>
<sequence length="640" mass="72625">MSELIKHECGIALIRLKKPLGYYQEKYGSPLYGFSKLFLLMEKQHNRGQDGAGIGCVKLNMPHGQSYMHRERVLKENSLGRLFKKPLKKYDKLVRKGIILPEYTDSVKAHFDFGGEVLVGHLRYGTSGNFTESSCHPYFRRSNWPTRNLMVCGNFNMTNTAELNRILINRGQHPIFDTDTQTILEEIGFHLDEAHDAIYHKMRDNSNLPGSKIPEVISDELDLVRILRKSASVWDGGYALAGLVGNGDAFVMRDPHGIRPVHYFEDDEVIAFASERVPLMTAFDKEKDAIQEVPPGHVVSMKNDGEVRVDSFANPAPRSSCTFERIYFSRGNDPDIYTERKRLGGALCPQILEEIDYNLEDAVFSYIPNTAETASYGLLHALRMYRRTTVKEKILEAHADGSLDESMLDDLILNNWPRAEKIAHKDIKLRTFISQEKGRSKMVSHVYDITYDVVEPKDNLVVLDDSIVRGTTLRQSIIKILSRTNPKAIIVASTAPQIRYPDCYGIDMSELGKFIAFQAAIALLKDRGAGKRIEEVYQACLEELKKPKEEQVNRVKEIYASFSPEDISTKIAELLYPQDIPWKGRLVILYQTIENLHASTPGNTGDWYFSGNYPTAGGIQIANQAFIQYYENRSGRSYDV</sequence>
<organism evidence="4 5">
    <name type="scientific">Oceanipulchritudo coccoides</name>
    <dbReference type="NCBI Taxonomy" id="2706888"/>
    <lineage>
        <taxon>Bacteria</taxon>
        <taxon>Pseudomonadati</taxon>
        <taxon>Verrucomicrobiota</taxon>
        <taxon>Opitutia</taxon>
        <taxon>Puniceicoccales</taxon>
        <taxon>Oceanipulchritudinaceae</taxon>
        <taxon>Oceanipulchritudo</taxon>
    </lineage>
</organism>
<dbReference type="Proteomes" id="UP000478417">
    <property type="component" value="Unassembled WGS sequence"/>
</dbReference>
<dbReference type="InterPro" id="IPR029057">
    <property type="entry name" value="PRTase-like"/>
</dbReference>
<dbReference type="Gene3D" id="3.40.50.2020">
    <property type="match status" value="1"/>
</dbReference>
<dbReference type="GO" id="GO:0016757">
    <property type="term" value="F:glycosyltransferase activity"/>
    <property type="evidence" value="ECO:0007669"/>
    <property type="project" value="UniProtKB-KW"/>
</dbReference>
<evidence type="ECO:0000259" key="3">
    <source>
        <dbReference type="PROSITE" id="PS51278"/>
    </source>
</evidence>
<evidence type="ECO:0000256" key="1">
    <source>
        <dbReference type="ARBA" id="ARBA00022679"/>
    </source>
</evidence>
<dbReference type="SUPFAM" id="SSF56235">
    <property type="entry name" value="N-terminal nucleophile aminohydrolases (Ntn hydrolases)"/>
    <property type="match status" value="1"/>
</dbReference>
<dbReference type="SUPFAM" id="SSF53271">
    <property type="entry name" value="PRTase-like"/>
    <property type="match status" value="1"/>
</dbReference>
<keyword evidence="2" id="KW-0315">Glutamine amidotransferase</keyword>
<name>A0A6B2LZ36_9BACT</name>
<evidence type="ECO:0000313" key="4">
    <source>
        <dbReference type="EMBL" id="NDV61204.1"/>
    </source>
</evidence>
<evidence type="ECO:0000256" key="2">
    <source>
        <dbReference type="ARBA" id="ARBA00022962"/>
    </source>
</evidence>
<keyword evidence="4" id="KW-0328">Glycosyltransferase</keyword>
<keyword evidence="5" id="KW-1185">Reference proteome</keyword>
<dbReference type="PANTHER" id="PTHR11907">
    <property type="entry name" value="AMIDOPHOSPHORIBOSYLTRANSFERASE"/>
    <property type="match status" value="1"/>
</dbReference>
<reference evidence="4 5" key="1">
    <citation type="submission" date="2020-02" db="EMBL/GenBank/DDBJ databases">
        <title>Albibacoteraceae fam. nov., the first described family within the subdivision 4 Verrucomicrobia.</title>
        <authorList>
            <person name="Xi F."/>
        </authorList>
    </citation>
    <scope>NUCLEOTIDE SEQUENCE [LARGE SCALE GENOMIC DNA]</scope>
    <source>
        <strain evidence="4 5">CK1056</strain>
    </source>
</reference>
<dbReference type="InterPro" id="IPR029055">
    <property type="entry name" value="Ntn_hydrolases_N"/>
</dbReference>
<dbReference type="InterPro" id="IPR017932">
    <property type="entry name" value="GATase_2_dom"/>
</dbReference>
<dbReference type="AlphaFoldDB" id="A0A6B2LZ36"/>
<protein>
    <submittedName>
        <fullName evidence="4">Amidophosphoribosyltransferase</fullName>
    </submittedName>
</protein>